<dbReference type="PROSITE" id="PS50848">
    <property type="entry name" value="START"/>
    <property type="match status" value="1"/>
</dbReference>
<feature type="non-terminal residue" evidence="6">
    <location>
        <position position="1"/>
    </location>
</feature>
<name>A0ABM1BYQ3_LIMPO</name>
<dbReference type="InterPro" id="IPR002913">
    <property type="entry name" value="START_lipid-bd_dom"/>
</dbReference>
<keyword evidence="5" id="KW-1185">Reference proteome</keyword>
<evidence type="ECO:0000313" key="6">
    <source>
        <dbReference type="RefSeq" id="XP_013791199.1"/>
    </source>
</evidence>
<dbReference type="PROSITE" id="PS50238">
    <property type="entry name" value="RHOGAP"/>
    <property type="match status" value="1"/>
</dbReference>
<reference evidence="6" key="1">
    <citation type="submission" date="2025-08" db="UniProtKB">
        <authorList>
            <consortium name="RefSeq"/>
        </authorList>
    </citation>
    <scope>IDENTIFICATION</scope>
    <source>
        <tissue evidence="6">Muscle</tissue>
    </source>
</reference>
<dbReference type="InterPro" id="IPR000198">
    <property type="entry name" value="RhoGAP_dom"/>
</dbReference>
<dbReference type="RefSeq" id="XP_013791199.1">
    <property type="nucleotide sequence ID" value="XM_013935745.2"/>
</dbReference>
<dbReference type="SUPFAM" id="SSF55961">
    <property type="entry name" value="Bet v1-like"/>
    <property type="match status" value="1"/>
</dbReference>
<organism evidence="5 6">
    <name type="scientific">Limulus polyphemus</name>
    <name type="common">Atlantic horseshoe crab</name>
    <dbReference type="NCBI Taxonomy" id="6850"/>
    <lineage>
        <taxon>Eukaryota</taxon>
        <taxon>Metazoa</taxon>
        <taxon>Ecdysozoa</taxon>
        <taxon>Arthropoda</taxon>
        <taxon>Chelicerata</taxon>
        <taxon>Merostomata</taxon>
        <taxon>Xiphosura</taxon>
        <taxon>Limulidae</taxon>
        <taxon>Limulus</taxon>
    </lineage>
</organism>
<gene>
    <name evidence="6" type="primary">LOC106475048</name>
</gene>
<dbReference type="GeneID" id="106475048"/>
<dbReference type="Proteomes" id="UP000694941">
    <property type="component" value="Unplaced"/>
</dbReference>
<dbReference type="PANTHER" id="PTHR12659">
    <property type="entry name" value="RHO-TYPE GTPASE ACTIVATING PROTEIN"/>
    <property type="match status" value="1"/>
</dbReference>
<dbReference type="Gene3D" id="3.30.530.20">
    <property type="match status" value="1"/>
</dbReference>
<accession>A0ABM1BYQ3</accession>
<keyword evidence="1" id="KW-0343">GTPase activation</keyword>
<dbReference type="Gene3D" id="1.10.555.10">
    <property type="entry name" value="Rho GTPase activation protein"/>
    <property type="match status" value="1"/>
</dbReference>
<protein>
    <submittedName>
        <fullName evidence="6">StAR-related lipid transfer protein 13-like</fullName>
    </submittedName>
</protein>
<evidence type="ECO:0000259" key="3">
    <source>
        <dbReference type="PROSITE" id="PS50238"/>
    </source>
</evidence>
<dbReference type="InterPro" id="IPR023393">
    <property type="entry name" value="START-like_dom_sf"/>
</dbReference>
<feature type="domain" description="START" evidence="4">
    <location>
        <begin position="237"/>
        <end position="421"/>
    </location>
</feature>
<dbReference type="Pfam" id="PF01852">
    <property type="entry name" value="START"/>
    <property type="match status" value="1"/>
</dbReference>
<evidence type="ECO:0000259" key="4">
    <source>
        <dbReference type="PROSITE" id="PS50848"/>
    </source>
</evidence>
<dbReference type="SUPFAM" id="SSF48350">
    <property type="entry name" value="GTPase activation domain, GAP"/>
    <property type="match status" value="1"/>
</dbReference>
<dbReference type="InterPro" id="IPR008936">
    <property type="entry name" value="Rho_GTPase_activation_prot"/>
</dbReference>
<evidence type="ECO:0000313" key="5">
    <source>
        <dbReference type="Proteomes" id="UP000694941"/>
    </source>
</evidence>
<dbReference type="SMART" id="SM00324">
    <property type="entry name" value="RhoGAP"/>
    <property type="match status" value="1"/>
</dbReference>
<dbReference type="PANTHER" id="PTHR12659:SF7">
    <property type="entry name" value="CROSSVEINLESS C, ISOFORM C"/>
    <property type="match status" value="1"/>
</dbReference>
<evidence type="ECO:0000256" key="2">
    <source>
        <dbReference type="ARBA" id="ARBA00022553"/>
    </source>
</evidence>
<keyword evidence="2" id="KW-0597">Phosphoprotein</keyword>
<feature type="domain" description="Rho-GAP" evidence="3">
    <location>
        <begin position="6"/>
        <end position="210"/>
    </location>
</feature>
<dbReference type="Pfam" id="PF00620">
    <property type="entry name" value="RhoGAP"/>
    <property type="match status" value="1"/>
</dbReference>
<proteinExistence type="predicted"/>
<evidence type="ECO:0000256" key="1">
    <source>
        <dbReference type="ARBA" id="ARBA00022468"/>
    </source>
</evidence>
<sequence>KAVFGVPLLLNLQRTGQALPTCIQASFSYLRKTSLDSVGIFRKSGVRSRIQKLRNLNESNPYNDTYEDQQAYDVADMLKQYFRDLPEALLTNKWSETFISIFLYIPHMDRLDALHAAIMLMPDENREVLQSLIAFLQEVCKNADENQMTATNLAACLAPSLFHLTTTANNKNVSSRRSKTVGVPDQRELNEIRAAHECLTYMIMNYRHLFSVSEELLRRSVLTEWSPSTLEELHCFTDNGYSNWKSIVDECIQEFQRNSKDKAKWWIAVQNTENVEISYKKVDDLHPLRLWRITVDVEAPPVEVLNRILRERNVWDNRLLKSRVVCRLDKQSEVFHYVRSSLWPLPKRDYCVFRSWKTDLRKGTCLLVEQSVDHHDATPVLEGVRVTVLTSNYHIEPCGAGKSRVTHYSRVDSRGRSPEWYNKVFGHICAVDLVHLRDSFNHGSEGPETKV</sequence>
<dbReference type="SMART" id="SM00234">
    <property type="entry name" value="START"/>
    <property type="match status" value="1"/>
</dbReference>